<keyword evidence="4" id="KW-1185">Reference proteome</keyword>
<organism evidence="3 4">
    <name type="scientific">Limnobacter humi</name>
    <dbReference type="NCBI Taxonomy" id="1778671"/>
    <lineage>
        <taxon>Bacteria</taxon>
        <taxon>Pseudomonadati</taxon>
        <taxon>Pseudomonadota</taxon>
        <taxon>Betaproteobacteria</taxon>
        <taxon>Burkholderiales</taxon>
        <taxon>Burkholderiaceae</taxon>
        <taxon>Limnobacter</taxon>
    </lineage>
</organism>
<comment type="caution">
    <text evidence="3">The sequence shown here is derived from an EMBL/GenBank/DDBJ whole genome shotgun (WGS) entry which is preliminary data.</text>
</comment>
<gene>
    <name evidence="3" type="ORF">NQT62_01185</name>
</gene>
<dbReference type="PANTHER" id="PTHR42850">
    <property type="entry name" value="METALLOPHOSPHOESTERASE"/>
    <property type="match status" value="1"/>
</dbReference>
<name>A0ABT1WC07_9BURK</name>
<sequence length="250" mass="27567">MKIALLSDIHSNLHALKACIAHARESGAQQFVVLGDLVGYGGDPAGVVDAVMALWEEGAWIIKGNHDDMAVNPPPALNDMGSSSATWTHDQLNLEQREFLATRPMTVVHGKALFVHASANKPERWDYVDNELKAQLCMEAAQRDFRTPHVFVGHVHHQALFYTGAGRHMMRFDPVPGVHIPVPTRRPMVATVGSTGQPRDGDARSMYALYDDVLQTLCFNRVAYDTQSAAEAIRAQGLPEQMAHRLEIGR</sequence>
<evidence type="ECO:0000259" key="2">
    <source>
        <dbReference type="Pfam" id="PF12850"/>
    </source>
</evidence>
<dbReference type="InterPro" id="IPR029052">
    <property type="entry name" value="Metallo-depent_PP-like"/>
</dbReference>
<dbReference type="InterPro" id="IPR011152">
    <property type="entry name" value="Pesterase_MJ0912"/>
</dbReference>
<comment type="similarity">
    <text evidence="1">Belongs to the metallophosphoesterase superfamily. YfcE family.</text>
</comment>
<dbReference type="SUPFAM" id="SSF56300">
    <property type="entry name" value="Metallo-dependent phosphatases"/>
    <property type="match status" value="1"/>
</dbReference>
<proteinExistence type="inferred from homology"/>
<reference evidence="3 4" key="1">
    <citation type="submission" date="2022-07" db="EMBL/GenBank/DDBJ databases">
        <authorList>
            <person name="Xamxidin M."/>
            <person name="Wu M."/>
        </authorList>
    </citation>
    <scope>NUCLEOTIDE SEQUENCE [LARGE SCALE GENOMIC DNA]</scope>
    <source>
        <strain evidence="3 4">NBRC 111650</strain>
    </source>
</reference>
<dbReference type="CDD" id="cd00838">
    <property type="entry name" value="MPP_superfamily"/>
    <property type="match status" value="1"/>
</dbReference>
<dbReference type="InterPro" id="IPR050126">
    <property type="entry name" value="Ap4A_hydrolase"/>
</dbReference>
<accession>A0ABT1WC07</accession>
<evidence type="ECO:0000313" key="3">
    <source>
        <dbReference type="EMBL" id="MCQ8895048.1"/>
    </source>
</evidence>
<evidence type="ECO:0000313" key="4">
    <source>
        <dbReference type="Proteomes" id="UP001204142"/>
    </source>
</evidence>
<dbReference type="Proteomes" id="UP001204142">
    <property type="component" value="Unassembled WGS sequence"/>
</dbReference>
<protein>
    <submittedName>
        <fullName evidence="3">Metallophosphoesterase</fullName>
    </submittedName>
</protein>
<dbReference type="EMBL" id="JANIGO010000001">
    <property type="protein sequence ID" value="MCQ8895048.1"/>
    <property type="molecule type" value="Genomic_DNA"/>
</dbReference>
<dbReference type="Pfam" id="PF12850">
    <property type="entry name" value="Metallophos_2"/>
    <property type="match status" value="1"/>
</dbReference>
<dbReference type="InterPro" id="IPR024654">
    <property type="entry name" value="Calcineurin-like_PHP_lpxH"/>
</dbReference>
<dbReference type="PANTHER" id="PTHR42850:SF2">
    <property type="entry name" value="BLL5683 PROTEIN"/>
    <property type="match status" value="1"/>
</dbReference>
<evidence type="ECO:0000256" key="1">
    <source>
        <dbReference type="ARBA" id="ARBA00008950"/>
    </source>
</evidence>
<dbReference type="RefSeq" id="WP_256762709.1">
    <property type="nucleotide sequence ID" value="NZ_JANIGO010000001.1"/>
</dbReference>
<feature type="domain" description="Calcineurin-like phosphoesterase" evidence="2">
    <location>
        <begin position="1"/>
        <end position="208"/>
    </location>
</feature>
<dbReference type="PIRSF" id="PIRSF000883">
    <property type="entry name" value="Pesterase_MJ0912"/>
    <property type="match status" value="1"/>
</dbReference>
<dbReference type="Gene3D" id="3.60.21.10">
    <property type="match status" value="1"/>
</dbReference>